<accession>A0AAE0Y3K0</accession>
<organism evidence="2 3">
    <name type="scientific">Elysia crispata</name>
    <name type="common">lettuce slug</name>
    <dbReference type="NCBI Taxonomy" id="231223"/>
    <lineage>
        <taxon>Eukaryota</taxon>
        <taxon>Metazoa</taxon>
        <taxon>Spiralia</taxon>
        <taxon>Lophotrochozoa</taxon>
        <taxon>Mollusca</taxon>
        <taxon>Gastropoda</taxon>
        <taxon>Heterobranchia</taxon>
        <taxon>Euthyneura</taxon>
        <taxon>Panpulmonata</taxon>
        <taxon>Sacoglossa</taxon>
        <taxon>Placobranchoidea</taxon>
        <taxon>Plakobranchidae</taxon>
        <taxon>Elysia</taxon>
    </lineage>
</organism>
<feature type="region of interest" description="Disordered" evidence="1">
    <location>
        <begin position="178"/>
        <end position="207"/>
    </location>
</feature>
<protein>
    <submittedName>
        <fullName evidence="2">Uncharacterized protein</fullName>
    </submittedName>
</protein>
<feature type="compositionally biased region" description="Polar residues" evidence="1">
    <location>
        <begin position="187"/>
        <end position="197"/>
    </location>
</feature>
<gene>
    <name evidence="2" type="ORF">RRG08_035385</name>
</gene>
<comment type="caution">
    <text evidence="2">The sequence shown here is derived from an EMBL/GenBank/DDBJ whole genome shotgun (WGS) entry which is preliminary data.</text>
</comment>
<dbReference type="Proteomes" id="UP001283361">
    <property type="component" value="Unassembled WGS sequence"/>
</dbReference>
<feature type="region of interest" description="Disordered" evidence="1">
    <location>
        <begin position="1"/>
        <end position="136"/>
    </location>
</feature>
<reference evidence="2" key="1">
    <citation type="journal article" date="2023" name="G3 (Bethesda)">
        <title>A reference genome for the long-term kleptoplast-retaining sea slug Elysia crispata morphotype clarki.</title>
        <authorList>
            <person name="Eastman K.E."/>
            <person name="Pendleton A.L."/>
            <person name="Shaikh M.A."/>
            <person name="Suttiyut T."/>
            <person name="Ogas R."/>
            <person name="Tomko P."/>
            <person name="Gavelis G."/>
            <person name="Widhalm J.R."/>
            <person name="Wisecaver J.H."/>
        </authorList>
    </citation>
    <scope>NUCLEOTIDE SEQUENCE</scope>
    <source>
        <strain evidence="2">ECLA1</strain>
    </source>
</reference>
<feature type="compositionally biased region" description="Polar residues" evidence="1">
    <location>
        <begin position="127"/>
        <end position="136"/>
    </location>
</feature>
<keyword evidence="3" id="KW-1185">Reference proteome</keyword>
<evidence type="ECO:0000256" key="1">
    <source>
        <dbReference type="SAM" id="MobiDB-lite"/>
    </source>
</evidence>
<dbReference type="AlphaFoldDB" id="A0AAE0Y3K0"/>
<feature type="compositionally biased region" description="Low complexity" evidence="1">
    <location>
        <begin position="23"/>
        <end position="34"/>
    </location>
</feature>
<dbReference type="EMBL" id="JAWDGP010006989">
    <property type="protein sequence ID" value="KAK3731715.1"/>
    <property type="molecule type" value="Genomic_DNA"/>
</dbReference>
<evidence type="ECO:0000313" key="3">
    <source>
        <dbReference type="Proteomes" id="UP001283361"/>
    </source>
</evidence>
<evidence type="ECO:0000313" key="2">
    <source>
        <dbReference type="EMBL" id="KAK3731715.1"/>
    </source>
</evidence>
<sequence>MASRKKLQWADFDAPDSRKKKSSSGAARVKVSKSIPSLGPLRIPATPSSRNVLHTPARVPVKSPGTNGKKLQWADSDAPDSRKKESPSASTRVRVSKSIPSLGPLRIPATPSSRNVLHTPARVPVKSQGTSSKRVFSSSAKYLKENLRATQTCKPCSLQKYTSSSPIAPSRVRVVENVPSPSPRRILSTTSSRNPMQTPVRVPAQSSSLRRKEGFAKSGYMSMNGDCLACSTEEIESLPP</sequence>
<proteinExistence type="predicted"/>
<name>A0AAE0Y3K0_9GAST</name>